<dbReference type="Pfam" id="PF01018">
    <property type="entry name" value="GTP1_OBG"/>
    <property type="match status" value="1"/>
</dbReference>
<evidence type="ECO:0000256" key="1">
    <source>
        <dbReference type="ARBA" id="ARBA00007699"/>
    </source>
</evidence>
<dbReference type="GO" id="GO:0005525">
    <property type="term" value="F:GTP binding"/>
    <property type="evidence" value="ECO:0007669"/>
    <property type="project" value="UniProtKB-KW"/>
</dbReference>
<dbReference type="Proteomes" id="UP000515135">
    <property type="component" value="Unplaced"/>
</dbReference>
<dbReference type="InterPro" id="IPR006073">
    <property type="entry name" value="GTP-bd"/>
</dbReference>
<dbReference type="OrthoDB" id="347018at2759"/>
<name>A0A6P4YV36_BRABE</name>
<dbReference type="InterPro" id="IPR036726">
    <property type="entry name" value="GTP1_OBG_dom_sf"/>
</dbReference>
<dbReference type="InterPro" id="IPR045086">
    <property type="entry name" value="OBG_GTPase"/>
</dbReference>
<dbReference type="CDD" id="cd01898">
    <property type="entry name" value="Obg"/>
    <property type="match status" value="1"/>
</dbReference>
<keyword evidence="2" id="KW-0690">Ribosome biogenesis</keyword>
<dbReference type="RefSeq" id="XP_019633225.1">
    <property type="nucleotide sequence ID" value="XM_019777666.1"/>
</dbReference>
<dbReference type="GO" id="GO:0000287">
    <property type="term" value="F:magnesium ion binding"/>
    <property type="evidence" value="ECO:0007669"/>
    <property type="project" value="InterPro"/>
</dbReference>
<evidence type="ECO:0000256" key="2">
    <source>
        <dbReference type="ARBA" id="ARBA00022517"/>
    </source>
</evidence>
<dbReference type="InterPro" id="IPR027417">
    <property type="entry name" value="P-loop_NTPase"/>
</dbReference>
<keyword evidence="7" id="KW-1185">Reference proteome</keyword>
<dbReference type="NCBIfam" id="NF008956">
    <property type="entry name" value="PRK12299.1"/>
    <property type="match status" value="1"/>
</dbReference>
<reference evidence="8" key="1">
    <citation type="submission" date="2025-08" db="UniProtKB">
        <authorList>
            <consortium name="RefSeq"/>
        </authorList>
    </citation>
    <scope>IDENTIFICATION</scope>
    <source>
        <tissue evidence="8">Gonad</tissue>
    </source>
</reference>
<dbReference type="SUPFAM" id="SSF82051">
    <property type="entry name" value="Obg GTP-binding protein N-terminal domain"/>
    <property type="match status" value="1"/>
</dbReference>
<dbReference type="GO" id="GO:0005739">
    <property type="term" value="C:mitochondrion"/>
    <property type="evidence" value="ECO:0007669"/>
    <property type="project" value="TreeGrafter"/>
</dbReference>
<dbReference type="PANTHER" id="PTHR11702:SF31">
    <property type="entry name" value="MITOCHONDRIAL RIBOSOME-ASSOCIATED GTPASE 2"/>
    <property type="match status" value="1"/>
</dbReference>
<dbReference type="InterPro" id="IPR006169">
    <property type="entry name" value="GTP1_OBG_dom"/>
</dbReference>
<dbReference type="GO" id="GO:0003924">
    <property type="term" value="F:GTPase activity"/>
    <property type="evidence" value="ECO:0007669"/>
    <property type="project" value="InterPro"/>
</dbReference>
<dbReference type="InterPro" id="IPR014100">
    <property type="entry name" value="GTP-bd_Obg/CgtA"/>
</dbReference>
<dbReference type="InterPro" id="IPR005225">
    <property type="entry name" value="Small_GTP-bd"/>
</dbReference>
<evidence type="ECO:0000256" key="3">
    <source>
        <dbReference type="ARBA" id="ARBA00022741"/>
    </source>
</evidence>
<evidence type="ECO:0000259" key="6">
    <source>
        <dbReference type="PROSITE" id="PS51883"/>
    </source>
</evidence>
<dbReference type="PANTHER" id="PTHR11702">
    <property type="entry name" value="DEVELOPMENTALLY REGULATED GTP-BINDING PROTEIN-RELATED"/>
    <property type="match status" value="1"/>
</dbReference>
<dbReference type="NCBIfam" id="TIGR00231">
    <property type="entry name" value="small_GTP"/>
    <property type="match status" value="1"/>
</dbReference>
<dbReference type="GeneID" id="109476664"/>
<dbReference type="PIRSF" id="PIRSF002401">
    <property type="entry name" value="GTP_bd_Obg/CgtA"/>
    <property type="match status" value="1"/>
</dbReference>
<dbReference type="GO" id="GO:0042254">
    <property type="term" value="P:ribosome biogenesis"/>
    <property type="evidence" value="ECO:0007669"/>
    <property type="project" value="UniProtKB-UniRule"/>
</dbReference>
<dbReference type="InterPro" id="IPR031167">
    <property type="entry name" value="G_OBG"/>
</dbReference>
<dbReference type="Gene3D" id="3.40.50.300">
    <property type="entry name" value="P-loop containing nucleotide triphosphate hydrolases"/>
    <property type="match status" value="1"/>
</dbReference>
<evidence type="ECO:0000259" key="5">
    <source>
        <dbReference type="PROSITE" id="PS51710"/>
    </source>
</evidence>
<evidence type="ECO:0000256" key="4">
    <source>
        <dbReference type="ARBA" id="ARBA00023134"/>
    </source>
</evidence>
<dbReference type="PROSITE" id="PS51710">
    <property type="entry name" value="G_OBG"/>
    <property type="match status" value="1"/>
</dbReference>
<evidence type="ECO:0000313" key="8">
    <source>
        <dbReference type="RefSeq" id="XP_019633225.1"/>
    </source>
</evidence>
<dbReference type="HAMAP" id="MF_01454">
    <property type="entry name" value="GTPase_Obg"/>
    <property type="match status" value="1"/>
</dbReference>
<dbReference type="NCBIfam" id="TIGR02729">
    <property type="entry name" value="Obg_CgtA"/>
    <property type="match status" value="1"/>
</dbReference>
<proteinExistence type="inferred from homology"/>
<gene>
    <name evidence="8" type="primary">LOC109476664</name>
</gene>
<dbReference type="PROSITE" id="PS51883">
    <property type="entry name" value="OBG"/>
    <property type="match status" value="1"/>
</dbReference>
<protein>
    <submittedName>
        <fullName evidence="8">Mitochondrial ribosome-associated GTPase 2-like</fullName>
    </submittedName>
</protein>
<keyword evidence="4" id="KW-0342">GTP-binding</keyword>
<accession>A0A6P4YV36</accession>
<dbReference type="PRINTS" id="PR00326">
    <property type="entry name" value="GTP1OBG"/>
</dbReference>
<organism evidence="7 8">
    <name type="scientific">Branchiostoma belcheri</name>
    <name type="common">Amphioxus</name>
    <dbReference type="NCBI Taxonomy" id="7741"/>
    <lineage>
        <taxon>Eukaryota</taxon>
        <taxon>Metazoa</taxon>
        <taxon>Chordata</taxon>
        <taxon>Cephalochordata</taxon>
        <taxon>Leptocardii</taxon>
        <taxon>Amphioxiformes</taxon>
        <taxon>Branchiostomatidae</taxon>
        <taxon>Branchiostoma</taxon>
    </lineage>
</organism>
<keyword evidence="3" id="KW-0547">Nucleotide-binding</keyword>
<dbReference type="AlphaFoldDB" id="A0A6P4YV36"/>
<comment type="similarity">
    <text evidence="1">Belongs to the TRAFAC class OBG-HflX-like GTPase superfamily. OBG GTPase family.</text>
</comment>
<dbReference type="SUPFAM" id="SSF52540">
    <property type="entry name" value="P-loop containing nucleoside triphosphate hydrolases"/>
    <property type="match status" value="1"/>
</dbReference>
<feature type="domain" description="Obg" evidence="6">
    <location>
        <begin position="52"/>
        <end position="206"/>
    </location>
</feature>
<dbReference type="Gene3D" id="2.70.210.12">
    <property type="entry name" value="GTP1/OBG domain"/>
    <property type="match status" value="1"/>
</dbReference>
<sequence>MYTMYVPAMILWSLEQGMRTTHGLCNSRRIYTVLVQVQRTYASKHSEKKQAKAFVDWRRVSVEGGRGGNGCSAFIREFARPFGGPGGGDGGNGGNIVIKADKRVKSLAKVKSIYRGESGNPGRNNSCHGKNASHTVIPVPVGTCIKKDGDVVIDLERNGETVVVVHGGLGGKGNQFFLSNEDKAPMLATPGEPGEKCVLDLELRTIAHAGLVGFPNAGKSTLLRAISRAQPTVAAYPFTTLKPHVGIIQYEDFEQVAVADIPGLVRGAHLNKGLGHSFLRHIERCHFLLFVIDLSVTEPWTQLDHLKHELALYQPGLSSRPHAVVANKIDLPGTSEKLRLLQQHVDTPVMPISAKEGRGVGKLICKIREMYDEDMAAQVAHQKGEKENQSGTKFLKL</sequence>
<evidence type="ECO:0000313" key="7">
    <source>
        <dbReference type="Proteomes" id="UP000515135"/>
    </source>
</evidence>
<dbReference type="Pfam" id="PF01926">
    <property type="entry name" value="MMR_HSR1"/>
    <property type="match status" value="1"/>
</dbReference>
<dbReference type="KEGG" id="bbel:109476664"/>
<feature type="domain" description="OBG-type G" evidence="5">
    <location>
        <begin position="207"/>
        <end position="372"/>
    </location>
</feature>
<dbReference type="FunFam" id="2.70.210.12:FF:000001">
    <property type="entry name" value="GTPase Obg"/>
    <property type="match status" value="1"/>
</dbReference>